<organism evidence="5 6">
    <name type="scientific">Pristionchus mayeri</name>
    <dbReference type="NCBI Taxonomy" id="1317129"/>
    <lineage>
        <taxon>Eukaryota</taxon>
        <taxon>Metazoa</taxon>
        <taxon>Ecdysozoa</taxon>
        <taxon>Nematoda</taxon>
        <taxon>Chromadorea</taxon>
        <taxon>Rhabditida</taxon>
        <taxon>Rhabditina</taxon>
        <taxon>Diplogasteromorpha</taxon>
        <taxon>Diplogasteroidea</taxon>
        <taxon>Neodiplogasteridae</taxon>
        <taxon>Pristionchus</taxon>
    </lineage>
</organism>
<comment type="similarity">
    <text evidence="1">Belongs to the Ntn-hydrolase family.</text>
</comment>
<evidence type="ECO:0000313" key="6">
    <source>
        <dbReference type="Proteomes" id="UP001328107"/>
    </source>
</evidence>
<evidence type="ECO:0000313" key="5">
    <source>
        <dbReference type="EMBL" id="GMR33764.1"/>
    </source>
</evidence>
<dbReference type="GO" id="GO:0005737">
    <property type="term" value="C:cytoplasm"/>
    <property type="evidence" value="ECO:0007669"/>
    <property type="project" value="TreeGrafter"/>
</dbReference>
<evidence type="ECO:0008006" key="7">
    <source>
        <dbReference type="Google" id="ProtNLM"/>
    </source>
</evidence>
<dbReference type="InterPro" id="IPR000246">
    <property type="entry name" value="Peptidase_T2"/>
</dbReference>
<dbReference type="SUPFAM" id="SSF56235">
    <property type="entry name" value="N-terminal nucleophile aminohydrolases (Ntn hydrolases)"/>
    <property type="match status" value="1"/>
</dbReference>
<dbReference type="AlphaFoldDB" id="A0AAN4Z600"/>
<sequence length="418" mass="45813">MNSRGSERKTRRVVVLHGGVTFRDSQDAVDACKSAMRSSDGAVDAVENLELCGSFNAGRGSSLSREGAVEMEAAVCRLDEQGEVRGFDYLLNPEPAGQSRFLEMSFGAVGAATRLASPVRVAEAISDSASERENDGLVDPMVVVGEGAEKWAEDHGLASLVLAEKPARTPEAEKEWTRALLHFRGEGPSLSSLDEALRAMDTVGAAELTLDDWSSTVACSSGGIILKRPGRLGHCTVFGAGAWVEEREWLESSFHRRRLVSLCVSGCGEAIVRVDAAREIARRITQRCDSTPLPAVIYAFFKEHFHAESRLLRRMNPAHLYLGGVAIVREEKRRTEGGEGKRENARIGKMKVKEADDVDDEEDSEGEEDDDEEDDSLELLIFHNTPFLPLAWRDAQDKVRAMMSRRAKEAVTVTVLPL</sequence>
<dbReference type="EMBL" id="BTRK01000001">
    <property type="protein sequence ID" value="GMR33764.1"/>
    <property type="molecule type" value="Genomic_DNA"/>
</dbReference>
<accession>A0AAN4Z600</accession>
<keyword evidence="6" id="KW-1185">Reference proteome</keyword>
<evidence type="ECO:0000256" key="2">
    <source>
        <dbReference type="PIRSR" id="PIRSR600246-1"/>
    </source>
</evidence>
<evidence type="ECO:0000256" key="1">
    <source>
        <dbReference type="ARBA" id="ARBA00010872"/>
    </source>
</evidence>
<dbReference type="GO" id="GO:0004298">
    <property type="term" value="F:threonine-type endopeptidase activity"/>
    <property type="evidence" value="ECO:0007669"/>
    <property type="project" value="TreeGrafter"/>
</dbReference>
<feature type="region of interest" description="Disordered" evidence="4">
    <location>
        <begin position="332"/>
        <end position="374"/>
    </location>
</feature>
<feature type="site" description="Cleavage; by autolysis" evidence="3">
    <location>
        <begin position="201"/>
        <end position="202"/>
    </location>
</feature>
<feature type="compositionally biased region" description="Acidic residues" evidence="4">
    <location>
        <begin position="356"/>
        <end position="374"/>
    </location>
</feature>
<dbReference type="PANTHER" id="PTHR10188">
    <property type="entry name" value="L-ASPARAGINASE"/>
    <property type="match status" value="1"/>
</dbReference>
<reference evidence="6" key="1">
    <citation type="submission" date="2022-10" db="EMBL/GenBank/DDBJ databases">
        <title>Genome assembly of Pristionchus species.</title>
        <authorList>
            <person name="Yoshida K."/>
            <person name="Sommer R.J."/>
        </authorList>
    </citation>
    <scope>NUCLEOTIDE SEQUENCE [LARGE SCALE GENOMIC DNA]</scope>
    <source>
        <strain evidence="6">RS5460</strain>
    </source>
</reference>
<feature type="compositionally biased region" description="Basic and acidic residues" evidence="4">
    <location>
        <begin position="332"/>
        <end position="355"/>
    </location>
</feature>
<name>A0AAN4Z600_9BILA</name>
<proteinExistence type="inferred from homology"/>
<feature type="active site" description="Nucleophile" evidence="2">
    <location>
        <position position="202"/>
    </location>
</feature>
<gene>
    <name evidence="5" type="ORF">PMAYCL1PPCAC_03959</name>
</gene>
<dbReference type="GO" id="GO:0051604">
    <property type="term" value="P:protein maturation"/>
    <property type="evidence" value="ECO:0007669"/>
    <property type="project" value="TreeGrafter"/>
</dbReference>
<evidence type="ECO:0000256" key="4">
    <source>
        <dbReference type="SAM" id="MobiDB-lite"/>
    </source>
</evidence>
<dbReference type="Pfam" id="PF01112">
    <property type="entry name" value="Asparaginase_2"/>
    <property type="match status" value="2"/>
</dbReference>
<protein>
    <recommendedName>
        <fullName evidence="7">Asparaginase</fullName>
    </recommendedName>
</protein>
<dbReference type="PANTHER" id="PTHR10188:SF8">
    <property type="entry name" value="THREONINE ASPARTASE 1"/>
    <property type="match status" value="1"/>
</dbReference>
<dbReference type="Gene3D" id="3.60.20.30">
    <property type="entry name" value="(Glycosyl)asparaginase"/>
    <property type="match status" value="1"/>
</dbReference>
<evidence type="ECO:0000256" key="3">
    <source>
        <dbReference type="PIRSR" id="PIRSR600246-3"/>
    </source>
</evidence>
<comment type="caution">
    <text evidence="5">The sequence shown here is derived from an EMBL/GenBank/DDBJ whole genome shotgun (WGS) entry which is preliminary data.</text>
</comment>
<dbReference type="InterPro" id="IPR029055">
    <property type="entry name" value="Ntn_hydrolases_N"/>
</dbReference>
<dbReference type="Proteomes" id="UP001328107">
    <property type="component" value="Unassembled WGS sequence"/>
</dbReference>